<dbReference type="InterPro" id="IPR018843">
    <property type="entry name" value="Utp8_b-prop"/>
</dbReference>
<accession>A0ABR3GHS0</accession>
<evidence type="ECO:0000259" key="3">
    <source>
        <dbReference type="Pfam" id="PF22542"/>
    </source>
</evidence>
<protein>
    <submittedName>
        <fullName evidence="4">Uncharacterized protein</fullName>
    </submittedName>
</protein>
<feature type="region of interest" description="Disordered" evidence="1">
    <location>
        <begin position="813"/>
        <end position="861"/>
    </location>
</feature>
<evidence type="ECO:0000256" key="1">
    <source>
        <dbReference type="SAM" id="MobiDB-lite"/>
    </source>
</evidence>
<sequence>MAIAAPSVALSAPYPIFPLSQPLHQARAKDREDGAYRTCFTSSVESAKKRKRGAAEIAVAVDGEGVNIYDVRSTQTISTYALPPTTRFSCAPTSSFTRAVKKSFSFSRRTYAAVSAPRKQLLCWEEYGVSSNGDKAETINLLSRNNESRQDIVYLQDLSVGRKRSAEGGLLAVYADGYIRCFSSDLKEEKWEFSPPSVDAGKKDRKVVYTASTTLAMAKKALFKNRMDVVLPESVPEDDTPEDTVLFTVSRRESAFEVRVFAIPAANEDSKTPRELLVLNLPGSPSEKGDDASGTSVFSVHFPTATLHLLSAEKLTTYSLTSTVPSVSSSLRLTSGSPTDPGLSSLLRVAPTTVLVATPEHVSLYDTKFTSLQARVPVQLTTTGSTPVVSRSSTPASTAGGKVQGGVFLTEYLSELDLAIGYSQNGIVAIQLSRGSKEVGKKGGLLIDSLCRGVDGLEIPTVDDGKTQKVTGGAAMKKIISKLSLEKTRLAATMVKLQKARRKDNLEKFESAFAEYVGIKITVPQAPAAQEDIAMTNGISLEASKKQLPEFTSNPANGRPLSHEFVTAVLAHIFTPSTSADGDAILTISFYPPNVIKHLAESGNLSSMLLPRNTTSTLVSSIITFDPSLRTLEWALSTITAISAPEIVFAVAAALAQKTPDDNTTAEDDDLALKVIRSEVLRLALIRLDSFPEPAVIASIKSGLSGESLMALISLLRRELSVHDTGYPHMRGEIGVGIGDMGIVSSLLTTMLDSIGIGGLVLVDDADGLIAGLHEEVGDAVDAIEEAAGLKGILEEMFRHADWRRVAIERREGEKNERTPKENTERKKEKAERKKEGVKGRRKRLAIREKKADADADAEQSGVMVLAEQKGAAISKSADKKSTTARRSHKARIARADQVSRTAHVARLETRRKPQHRRQGRETQGNSISALLPLGLAPPPPSAIPGTGLTLRGLVGTGMGAEVEKRELERKRGREANYRKSLVVGVYSVESIVV</sequence>
<evidence type="ECO:0000313" key="4">
    <source>
        <dbReference type="EMBL" id="KAL0635481.1"/>
    </source>
</evidence>
<organism evidence="4 5">
    <name type="scientific">Discina gigas</name>
    <dbReference type="NCBI Taxonomy" id="1032678"/>
    <lineage>
        <taxon>Eukaryota</taxon>
        <taxon>Fungi</taxon>
        <taxon>Dikarya</taxon>
        <taxon>Ascomycota</taxon>
        <taxon>Pezizomycotina</taxon>
        <taxon>Pezizomycetes</taxon>
        <taxon>Pezizales</taxon>
        <taxon>Discinaceae</taxon>
        <taxon>Discina</taxon>
    </lineage>
</organism>
<dbReference type="InterPro" id="IPR053881">
    <property type="entry name" value="Utp8_C"/>
</dbReference>
<reference evidence="4 5" key="1">
    <citation type="submission" date="2024-02" db="EMBL/GenBank/DDBJ databases">
        <title>Discinaceae phylogenomics.</title>
        <authorList>
            <person name="Dirks A.C."/>
            <person name="James T.Y."/>
        </authorList>
    </citation>
    <scope>NUCLEOTIDE SEQUENCE [LARGE SCALE GENOMIC DNA]</scope>
    <source>
        <strain evidence="4 5">ACD0624</strain>
    </source>
</reference>
<feature type="domain" description="Utp8 beta-propeller" evidence="2">
    <location>
        <begin position="51"/>
        <end position="378"/>
    </location>
</feature>
<comment type="caution">
    <text evidence="4">The sequence shown here is derived from an EMBL/GenBank/DDBJ whole genome shotgun (WGS) entry which is preliminary data.</text>
</comment>
<feature type="compositionally biased region" description="Basic and acidic residues" evidence="1">
    <location>
        <begin position="813"/>
        <end position="839"/>
    </location>
</feature>
<feature type="compositionally biased region" description="Basic residues" evidence="1">
    <location>
        <begin position="883"/>
        <end position="893"/>
    </location>
</feature>
<feature type="region of interest" description="Disordered" evidence="1">
    <location>
        <begin position="873"/>
        <end position="902"/>
    </location>
</feature>
<gene>
    <name evidence="4" type="ORF">Q9L58_005529</name>
</gene>
<dbReference type="EMBL" id="JBBBZM010000068">
    <property type="protein sequence ID" value="KAL0635481.1"/>
    <property type="molecule type" value="Genomic_DNA"/>
</dbReference>
<dbReference type="Pfam" id="PF22542">
    <property type="entry name" value="Utp8_C"/>
    <property type="match status" value="1"/>
</dbReference>
<proteinExistence type="predicted"/>
<feature type="region of interest" description="Disordered" evidence="1">
    <location>
        <begin position="907"/>
        <end position="926"/>
    </location>
</feature>
<keyword evidence="5" id="KW-1185">Reference proteome</keyword>
<evidence type="ECO:0000259" key="2">
    <source>
        <dbReference type="Pfam" id="PF10395"/>
    </source>
</evidence>
<feature type="domain" description="Utp8 C-terminal" evidence="3">
    <location>
        <begin position="484"/>
        <end position="653"/>
    </location>
</feature>
<evidence type="ECO:0000313" key="5">
    <source>
        <dbReference type="Proteomes" id="UP001447188"/>
    </source>
</evidence>
<dbReference type="Pfam" id="PF10395">
    <property type="entry name" value="Utp8_b_propeller"/>
    <property type="match status" value="1"/>
</dbReference>
<name>A0ABR3GHS0_9PEZI</name>
<dbReference type="Proteomes" id="UP001447188">
    <property type="component" value="Unassembled WGS sequence"/>
</dbReference>